<sequence>MRGVATWQTRLASLCVASSRRLLSSTEFGGPSICLIISEPPPNSIMSRLMAYLPWMPVVAGTAIPRMLAETTSLSARDDRTIITDPDTGRSFVPGERSTDRTIYNAVALFCTVVLAVFLGFRLKTLRNNVIRKRNFTSVLVVILFIFGLGFIFCASVVQTGQGLRTHQLCYSAAMICLVFYTGNKLTIYIFLLERARVVRAPFVPRLKDRVWLFGMFIICGGFGAIAIVGYMSPVVELSDLDGRCRIGLPPKISFPLLCFDVAVNFLLTGVFFWLLRPVLNFHGLLKASSWFGTRLTGKVKQSIRKREVEINSAVEGASLKSAMNKNIRILLWKCLIGSALVMFPTVGNMAQFYVMNSRELGWVCLTICTLDVSWGVVIVNWLTIGSAEAESNITTIISQRTLRNDPAALKSDPQTRFDIGLTTHTEEPNQQEMQTRTRQASATTADVPVFYNSVSLKDEGGLLKQDGVRESWISQKEVNDETASVPQLREPQRTWGESSRGWAEGSKSWITINDKVVRGQKSEESLGPFRHHRMDV</sequence>
<dbReference type="Proteomes" id="UP001153331">
    <property type="component" value="Unassembled WGS sequence"/>
</dbReference>
<protein>
    <submittedName>
        <fullName evidence="1">Uncharacterized protein</fullName>
    </submittedName>
</protein>
<reference evidence="1" key="1">
    <citation type="submission" date="2022-11" db="EMBL/GenBank/DDBJ databases">
        <title>Genome Sequence of Boeremia exigua.</title>
        <authorList>
            <person name="Buettner E."/>
        </authorList>
    </citation>
    <scope>NUCLEOTIDE SEQUENCE</scope>
    <source>
        <strain evidence="1">CU02</strain>
    </source>
</reference>
<proteinExistence type="predicted"/>
<organism evidence="1 2">
    <name type="scientific">Boeremia exigua</name>
    <dbReference type="NCBI Taxonomy" id="749465"/>
    <lineage>
        <taxon>Eukaryota</taxon>
        <taxon>Fungi</taxon>
        <taxon>Dikarya</taxon>
        <taxon>Ascomycota</taxon>
        <taxon>Pezizomycotina</taxon>
        <taxon>Dothideomycetes</taxon>
        <taxon>Pleosporomycetidae</taxon>
        <taxon>Pleosporales</taxon>
        <taxon>Pleosporineae</taxon>
        <taxon>Didymellaceae</taxon>
        <taxon>Boeremia</taxon>
    </lineage>
</organism>
<comment type="caution">
    <text evidence="1">The sequence shown here is derived from an EMBL/GenBank/DDBJ whole genome shotgun (WGS) entry which is preliminary data.</text>
</comment>
<evidence type="ECO:0000313" key="2">
    <source>
        <dbReference type="Proteomes" id="UP001153331"/>
    </source>
</evidence>
<name>A0ACC2IUL9_9PLEO</name>
<accession>A0ACC2IUL9</accession>
<evidence type="ECO:0000313" key="1">
    <source>
        <dbReference type="EMBL" id="KAJ8118767.1"/>
    </source>
</evidence>
<dbReference type="EMBL" id="JAPHNI010000010">
    <property type="protein sequence ID" value="KAJ8118767.1"/>
    <property type="molecule type" value="Genomic_DNA"/>
</dbReference>
<keyword evidence="2" id="KW-1185">Reference proteome</keyword>
<gene>
    <name evidence="1" type="ORF">OPT61_g303</name>
</gene>